<organism evidence="1 2">
    <name type="scientific">Colwellia maritima</name>
    <dbReference type="NCBI Taxonomy" id="2912588"/>
    <lineage>
        <taxon>Bacteria</taxon>
        <taxon>Pseudomonadati</taxon>
        <taxon>Pseudomonadota</taxon>
        <taxon>Gammaproteobacteria</taxon>
        <taxon>Alteromonadales</taxon>
        <taxon>Colwelliaceae</taxon>
        <taxon>Colwellia</taxon>
    </lineage>
</organism>
<dbReference type="RefSeq" id="WP_242285180.1">
    <property type="nucleotide sequence ID" value="NZ_JAKKSL010000001.1"/>
</dbReference>
<evidence type="ECO:0008006" key="3">
    <source>
        <dbReference type="Google" id="ProtNLM"/>
    </source>
</evidence>
<dbReference type="Pfam" id="PF13528">
    <property type="entry name" value="Glyco_trans_1_3"/>
    <property type="match status" value="1"/>
</dbReference>
<dbReference type="InterPro" id="IPR005262">
    <property type="entry name" value="MJ1255-like"/>
</dbReference>
<reference evidence="1" key="1">
    <citation type="submission" date="2022-01" db="EMBL/GenBank/DDBJ databases">
        <title>Colwellia maritima, isolated from seawater.</title>
        <authorList>
            <person name="Kristyanto S."/>
            <person name="Jung J."/>
            <person name="Jeon C.O."/>
        </authorList>
    </citation>
    <scope>NUCLEOTIDE SEQUENCE</scope>
    <source>
        <strain evidence="1">MSW7</strain>
    </source>
</reference>
<dbReference type="SUPFAM" id="SSF53756">
    <property type="entry name" value="UDP-Glycosyltransferase/glycogen phosphorylase"/>
    <property type="match status" value="1"/>
</dbReference>
<gene>
    <name evidence="1" type="ORF">L3081_09495</name>
</gene>
<proteinExistence type="predicted"/>
<keyword evidence="2" id="KW-1185">Reference proteome</keyword>
<evidence type="ECO:0000313" key="2">
    <source>
        <dbReference type="Proteomes" id="UP001139646"/>
    </source>
</evidence>
<dbReference type="Proteomes" id="UP001139646">
    <property type="component" value="Unassembled WGS sequence"/>
</dbReference>
<comment type="caution">
    <text evidence="1">The sequence shown here is derived from an EMBL/GenBank/DDBJ whole genome shotgun (WGS) entry which is preliminary data.</text>
</comment>
<dbReference type="NCBIfam" id="TIGR00661">
    <property type="entry name" value="MJ1255"/>
    <property type="match status" value="1"/>
</dbReference>
<dbReference type="EMBL" id="JAKKSL010000001">
    <property type="protein sequence ID" value="MCI2283580.1"/>
    <property type="molecule type" value="Genomic_DNA"/>
</dbReference>
<accession>A0ABS9X008</accession>
<name>A0ABS9X008_9GAMM</name>
<sequence length="351" mass="39712">MKILYGIQGTGNGHISRSRILAKELRDCGLSVDYLLSGRAKDEFFDMEIFGEFQHKQGFTFISENGRINYLKTALNNNIFRFIRDIFALNLSDYDLIITDFEPVTAWAAKLKGIPALGIGHQYAFGENTPTSRDTWLTRSIMKYFAPAKHNIGLHWHPYNISVLPPIVDMELTRSTNKKHILVYLPFENQKDIALVLKNFPDTQFIQYSSDLITAQTGNVVFKKTSLVEFKQDLKHADGVICNVGFELISECLHIGLPILTKALNGQMEQYSNALALKQLNYADVIEVLSRDNIAHWLDHKTSANIPPWPNVAKAIAELIASNNWQTLKHGALNNETLNLWPKGVKNSQPL</sequence>
<protein>
    <recommendedName>
        <fullName evidence="3">Glycosyltransferase</fullName>
    </recommendedName>
</protein>
<dbReference type="Gene3D" id="3.40.50.2000">
    <property type="entry name" value="Glycogen Phosphorylase B"/>
    <property type="match status" value="1"/>
</dbReference>
<evidence type="ECO:0000313" key="1">
    <source>
        <dbReference type="EMBL" id="MCI2283580.1"/>
    </source>
</evidence>